<dbReference type="EMBL" id="JBBNAG010000004">
    <property type="protein sequence ID" value="KAK9140113.1"/>
    <property type="molecule type" value="Genomic_DNA"/>
</dbReference>
<dbReference type="PANTHER" id="PTHR24186:SF38">
    <property type="entry name" value="ANKYRIN REPEAT FAMILY PROTEIN"/>
    <property type="match status" value="1"/>
</dbReference>
<comment type="similarity">
    <text evidence="3 7">Belongs to the pectinacetylesterase family.</text>
</comment>
<keyword evidence="7" id="KW-0961">Cell wall biogenesis/degradation</keyword>
<evidence type="ECO:0000256" key="1">
    <source>
        <dbReference type="ARBA" id="ARBA00003534"/>
    </source>
</evidence>
<dbReference type="GO" id="GO:0005886">
    <property type="term" value="C:plasma membrane"/>
    <property type="evidence" value="ECO:0007669"/>
    <property type="project" value="TreeGrafter"/>
</dbReference>
<evidence type="ECO:0000256" key="6">
    <source>
        <dbReference type="ARBA" id="ARBA00023043"/>
    </source>
</evidence>
<dbReference type="Pfam" id="PF03283">
    <property type="entry name" value="PAE"/>
    <property type="match status" value="1"/>
</dbReference>
<keyword evidence="5" id="KW-0677">Repeat</keyword>
<evidence type="ECO:0000256" key="7">
    <source>
        <dbReference type="RuleBase" id="RU363114"/>
    </source>
</evidence>
<comment type="caution">
    <text evidence="9">The sequence shown here is derived from an EMBL/GenBank/DDBJ whole genome shotgun (WGS) entry which is preliminary data.</text>
</comment>
<dbReference type="InterPro" id="IPR002110">
    <property type="entry name" value="Ankyrin_rpt"/>
</dbReference>
<feature type="region of interest" description="Disordered" evidence="8">
    <location>
        <begin position="1"/>
        <end position="46"/>
    </location>
</feature>
<evidence type="ECO:0000256" key="3">
    <source>
        <dbReference type="ARBA" id="ARBA00005784"/>
    </source>
</evidence>
<dbReference type="InterPro" id="IPR036770">
    <property type="entry name" value="Ankyrin_rpt-contain_sf"/>
</dbReference>
<keyword evidence="4 7" id="KW-0134">Cell wall</keyword>
<keyword evidence="7" id="KW-0378">Hydrolase</keyword>
<organism evidence="9 10">
    <name type="scientific">Stephania cephalantha</name>
    <dbReference type="NCBI Taxonomy" id="152367"/>
    <lineage>
        <taxon>Eukaryota</taxon>
        <taxon>Viridiplantae</taxon>
        <taxon>Streptophyta</taxon>
        <taxon>Embryophyta</taxon>
        <taxon>Tracheophyta</taxon>
        <taxon>Spermatophyta</taxon>
        <taxon>Magnoliopsida</taxon>
        <taxon>Ranunculales</taxon>
        <taxon>Menispermaceae</taxon>
        <taxon>Menispermoideae</taxon>
        <taxon>Cissampelideae</taxon>
        <taxon>Stephania</taxon>
    </lineage>
</organism>
<keyword evidence="7" id="KW-0964">Secreted</keyword>
<comment type="subcellular location">
    <subcellularLocation>
        <location evidence="2 7">Secreted</location>
        <location evidence="2 7">Cell wall</location>
    </subcellularLocation>
</comment>
<keyword evidence="10" id="KW-1185">Reference proteome</keyword>
<dbReference type="EC" id="3.1.1.-" evidence="7"/>
<reference evidence="9 10" key="1">
    <citation type="submission" date="2024-01" db="EMBL/GenBank/DDBJ databases">
        <title>Genome assemblies of Stephania.</title>
        <authorList>
            <person name="Yang L."/>
        </authorList>
    </citation>
    <scope>NUCLEOTIDE SEQUENCE [LARGE SCALE GENOMIC DNA]</scope>
    <source>
        <strain evidence="9">JXDWG</strain>
        <tissue evidence="9">Leaf</tissue>
    </source>
</reference>
<evidence type="ECO:0000313" key="10">
    <source>
        <dbReference type="Proteomes" id="UP001419268"/>
    </source>
</evidence>
<gene>
    <name evidence="9" type="ORF">Scep_009794</name>
</gene>
<protein>
    <recommendedName>
        <fullName evidence="7">Pectin acetylesterase</fullName>
        <ecNumber evidence="7">3.1.1.-</ecNumber>
    </recommendedName>
</protein>
<feature type="compositionally biased region" description="Pro residues" evidence="8">
    <location>
        <begin position="8"/>
        <end position="22"/>
    </location>
</feature>
<dbReference type="Proteomes" id="UP001419268">
    <property type="component" value="Unassembled WGS sequence"/>
</dbReference>
<comment type="function">
    <text evidence="1 7">Hydrolyzes acetyl esters in homogalacturonan regions of pectin. In type I primary cell wall, galacturonic acid residues of pectin can be acetylated at the O-2 and O-3 positions. Decreasing the degree of acetylation of pectin gels in vitro alters their physical properties.</text>
</comment>
<accession>A0AAP0JTT9</accession>
<keyword evidence="6" id="KW-0040">ANK repeat</keyword>
<dbReference type="PANTHER" id="PTHR24186">
    <property type="entry name" value="PROTEIN PHOSPHATASE 1 REGULATORY SUBUNIT"/>
    <property type="match status" value="1"/>
</dbReference>
<evidence type="ECO:0000313" key="9">
    <source>
        <dbReference type="EMBL" id="KAK9140113.1"/>
    </source>
</evidence>
<dbReference type="AlphaFoldDB" id="A0AAP0JTT9"/>
<dbReference type="Gene3D" id="1.25.40.20">
    <property type="entry name" value="Ankyrin repeat-containing domain"/>
    <property type="match status" value="1"/>
</dbReference>
<dbReference type="SMART" id="SM00248">
    <property type="entry name" value="ANK"/>
    <property type="match status" value="2"/>
</dbReference>
<dbReference type="Pfam" id="PF12796">
    <property type="entry name" value="Ank_2"/>
    <property type="match status" value="1"/>
</dbReference>
<evidence type="ECO:0000256" key="2">
    <source>
        <dbReference type="ARBA" id="ARBA00004191"/>
    </source>
</evidence>
<sequence>MDGAGPSQPQPPPPPPPPPPPHDQQQPPQIDPADPPQQGDNVERETQEWLPRDEQLELNQDGFSPIRITAINGDIELVRELLKIDSSLCSLKDRDDRTHIHLAAMKGRLDVMGELLLACPESVEKSPSKAKQFFHLVVKSNQFEAFKVLLEKVHLEQKEVLVVPLSLIGKGKCGLESLGASHQSVALSVGDWFFDRVGVRAIDCPYPCDNTCHNLVFK</sequence>
<dbReference type="InterPro" id="IPR004963">
    <property type="entry name" value="PAE/NOTUM"/>
</dbReference>
<evidence type="ECO:0000256" key="4">
    <source>
        <dbReference type="ARBA" id="ARBA00022512"/>
    </source>
</evidence>
<evidence type="ECO:0000256" key="5">
    <source>
        <dbReference type="ARBA" id="ARBA00022737"/>
    </source>
</evidence>
<evidence type="ECO:0000256" key="8">
    <source>
        <dbReference type="SAM" id="MobiDB-lite"/>
    </source>
</evidence>
<name>A0AAP0JTT9_9MAGN</name>
<proteinExistence type="inferred from homology"/>
<dbReference type="SUPFAM" id="SSF48403">
    <property type="entry name" value="Ankyrin repeat"/>
    <property type="match status" value="1"/>
</dbReference>